<protein>
    <recommendedName>
        <fullName evidence="2">DUF8175 domain-containing protein</fullName>
    </recommendedName>
</protein>
<gene>
    <name evidence="3" type="ORF">ACH429_17785</name>
</gene>
<dbReference type="RefSeq" id="WP_398718692.1">
    <property type="nucleotide sequence ID" value="NZ_JBIRWE010000006.1"/>
</dbReference>
<feature type="region of interest" description="Disordered" evidence="1">
    <location>
        <begin position="76"/>
        <end position="121"/>
    </location>
</feature>
<feature type="compositionally biased region" description="Polar residues" evidence="1">
    <location>
        <begin position="92"/>
        <end position="110"/>
    </location>
</feature>
<feature type="domain" description="DUF8175" evidence="2">
    <location>
        <begin position="104"/>
        <end position="257"/>
    </location>
</feature>
<evidence type="ECO:0000256" key="1">
    <source>
        <dbReference type="SAM" id="MobiDB-lite"/>
    </source>
</evidence>
<organism evidence="3 4">
    <name type="scientific">Streptomyces pathocidini</name>
    <dbReference type="NCBI Taxonomy" id="1650571"/>
    <lineage>
        <taxon>Bacteria</taxon>
        <taxon>Bacillati</taxon>
        <taxon>Actinomycetota</taxon>
        <taxon>Actinomycetes</taxon>
        <taxon>Kitasatosporales</taxon>
        <taxon>Streptomycetaceae</taxon>
        <taxon>Streptomyces</taxon>
    </lineage>
</organism>
<dbReference type="Proteomes" id="UP001611548">
    <property type="component" value="Unassembled WGS sequence"/>
</dbReference>
<feature type="region of interest" description="Disordered" evidence="1">
    <location>
        <begin position="1"/>
        <end position="54"/>
    </location>
</feature>
<accession>A0ABW7UTJ0</accession>
<sequence>MSLGDDGYGPEYGGYADPDEDPGRGRQTRTRLPERTGEPYGPGRRPRGGSRPSRSMVTVLGVVVLLIAAIAFTNRGDAGGSSGGGSGTADSPRTQPTSPTGEKPVTTANGSIPADFPKSEQGAQSAAANYAVALVSADMVKPDRRPDIVRHLFVADRVDELDAKFDRAYAKVRDTLGLDADGNAGDGMTYISRTAPVGTKVTKHTGSTSTVEVWCTGAFGIAGVGSTNPVSTDWFTVTLNLQWSGGDWKVSSFSQKEGPTPVDNDGKASTAEEITKAVEEYGGFTYAR</sequence>
<dbReference type="InterPro" id="IPR058488">
    <property type="entry name" value="DUF8175"/>
</dbReference>
<evidence type="ECO:0000259" key="2">
    <source>
        <dbReference type="Pfam" id="PF26526"/>
    </source>
</evidence>
<proteinExistence type="predicted"/>
<comment type="caution">
    <text evidence="3">The sequence shown here is derived from an EMBL/GenBank/DDBJ whole genome shotgun (WGS) entry which is preliminary data.</text>
</comment>
<dbReference type="Pfam" id="PF26526">
    <property type="entry name" value="DUF8175"/>
    <property type="match status" value="1"/>
</dbReference>
<evidence type="ECO:0000313" key="3">
    <source>
        <dbReference type="EMBL" id="MFI1965934.1"/>
    </source>
</evidence>
<name>A0ABW7UTJ0_9ACTN</name>
<feature type="compositionally biased region" description="Gly residues" evidence="1">
    <location>
        <begin position="1"/>
        <end position="12"/>
    </location>
</feature>
<feature type="compositionally biased region" description="Gly residues" evidence="1">
    <location>
        <begin position="77"/>
        <end position="87"/>
    </location>
</feature>
<evidence type="ECO:0000313" key="4">
    <source>
        <dbReference type="Proteomes" id="UP001611548"/>
    </source>
</evidence>
<dbReference type="EMBL" id="JBIRWE010000006">
    <property type="protein sequence ID" value="MFI1965934.1"/>
    <property type="molecule type" value="Genomic_DNA"/>
</dbReference>
<keyword evidence="4" id="KW-1185">Reference proteome</keyword>
<reference evidence="3 4" key="1">
    <citation type="submission" date="2024-10" db="EMBL/GenBank/DDBJ databases">
        <title>The Natural Products Discovery Center: Release of the First 8490 Sequenced Strains for Exploring Actinobacteria Biosynthetic Diversity.</title>
        <authorList>
            <person name="Kalkreuter E."/>
            <person name="Kautsar S.A."/>
            <person name="Yang D."/>
            <person name="Bader C.D."/>
            <person name="Teijaro C.N."/>
            <person name="Fluegel L."/>
            <person name="Davis C.M."/>
            <person name="Simpson J.R."/>
            <person name="Lauterbach L."/>
            <person name="Steele A.D."/>
            <person name="Gui C."/>
            <person name="Meng S."/>
            <person name="Li G."/>
            <person name="Viehrig K."/>
            <person name="Ye F."/>
            <person name="Su P."/>
            <person name="Kiefer A.F."/>
            <person name="Nichols A."/>
            <person name="Cepeda A.J."/>
            <person name="Yan W."/>
            <person name="Fan B."/>
            <person name="Jiang Y."/>
            <person name="Adhikari A."/>
            <person name="Zheng C.-J."/>
            <person name="Schuster L."/>
            <person name="Cowan T.M."/>
            <person name="Smanski M.J."/>
            <person name="Chevrette M.G."/>
            <person name="De Carvalho L.P.S."/>
            <person name="Shen B."/>
        </authorList>
    </citation>
    <scope>NUCLEOTIDE SEQUENCE [LARGE SCALE GENOMIC DNA]</scope>
    <source>
        <strain evidence="3 4">NPDC020327</strain>
    </source>
</reference>